<dbReference type="Proteomes" id="UP000023430">
    <property type="component" value="Unassembled WGS sequence"/>
</dbReference>
<feature type="chain" id="PRO_5004978252" evidence="1">
    <location>
        <begin position="26"/>
        <end position="41"/>
    </location>
</feature>
<organism evidence="2 3">
    <name type="scientific">Roseivivax isoporae LMG 25204</name>
    <dbReference type="NCBI Taxonomy" id="1449351"/>
    <lineage>
        <taxon>Bacteria</taxon>
        <taxon>Pseudomonadati</taxon>
        <taxon>Pseudomonadota</taxon>
        <taxon>Alphaproteobacteria</taxon>
        <taxon>Rhodobacterales</taxon>
        <taxon>Roseobacteraceae</taxon>
        <taxon>Roseivivax</taxon>
    </lineage>
</organism>
<reference evidence="2 3" key="1">
    <citation type="submission" date="2014-01" db="EMBL/GenBank/DDBJ databases">
        <title>Roseivivax isoporae LMG 25204 Genome Sequencing.</title>
        <authorList>
            <person name="Lai Q."/>
            <person name="Li G."/>
            <person name="Shao Z."/>
        </authorList>
    </citation>
    <scope>NUCLEOTIDE SEQUENCE [LARGE SCALE GENOMIC DNA]</scope>
    <source>
        <strain evidence="2 3">LMG 25204</strain>
    </source>
</reference>
<dbReference type="RefSeq" id="WP_280113168.1">
    <property type="nucleotide sequence ID" value="NZ_JAME01000019.1"/>
</dbReference>
<keyword evidence="1" id="KW-0732">Signal</keyword>
<dbReference type="EMBL" id="JAME01000019">
    <property type="protein sequence ID" value="ETX28459.1"/>
    <property type="molecule type" value="Genomic_DNA"/>
</dbReference>
<gene>
    <name evidence="2" type="ORF">RISW2_07045</name>
</gene>
<sequence length="41" mass="4330">MMTKRTFTLLCALLLCLLPIVGASADDRIPGLPAATDLSAR</sequence>
<accession>X7F8Q1</accession>
<name>X7F8Q1_9RHOB</name>
<evidence type="ECO:0000256" key="1">
    <source>
        <dbReference type="SAM" id="SignalP"/>
    </source>
</evidence>
<evidence type="ECO:0000313" key="2">
    <source>
        <dbReference type="EMBL" id="ETX28459.1"/>
    </source>
</evidence>
<proteinExistence type="predicted"/>
<evidence type="ECO:0000313" key="3">
    <source>
        <dbReference type="Proteomes" id="UP000023430"/>
    </source>
</evidence>
<feature type="signal peptide" evidence="1">
    <location>
        <begin position="1"/>
        <end position="25"/>
    </location>
</feature>
<dbReference type="AlphaFoldDB" id="X7F8Q1"/>
<comment type="caution">
    <text evidence="2">The sequence shown here is derived from an EMBL/GenBank/DDBJ whole genome shotgun (WGS) entry which is preliminary data.</text>
</comment>
<keyword evidence="3" id="KW-1185">Reference proteome</keyword>
<protein>
    <submittedName>
        <fullName evidence="2">Uncharacterized protein</fullName>
    </submittedName>
</protein>
<dbReference type="STRING" id="1449351.RISW2_07045"/>